<name>A0A1S1QTC7_9ACTN</name>
<evidence type="ECO:0000313" key="3">
    <source>
        <dbReference type="EMBL" id="OHV36846.1"/>
    </source>
</evidence>
<dbReference type="OrthoDB" id="3395459at2"/>
<dbReference type="AlphaFoldDB" id="A0A1S1QTC7"/>
<accession>A0A1S1QTC7</accession>
<dbReference type="GO" id="GO:0000160">
    <property type="term" value="P:phosphorelay signal transduction system"/>
    <property type="evidence" value="ECO:0007669"/>
    <property type="project" value="InterPro"/>
</dbReference>
<keyword evidence="1" id="KW-0597">Phosphoprotein</keyword>
<proteinExistence type="predicted"/>
<evidence type="ECO:0000259" key="2">
    <source>
        <dbReference type="PROSITE" id="PS50110"/>
    </source>
</evidence>
<dbReference type="RefSeq" id="WP_071061994.1">
    <property type="nucleotide sequence ID" value="NZ_JBFLUH010000088.1"/>
</dbReference>
<dbReference type="Gene3D" id="3.40.50.2300">
    <property type="match status" value="1"/>
</dbReference>
<comment type="caution">
    <text evidence="3">The sequence shown here is derived from an EMBL/GenBank/DDBJ whole genome shotgun (WGS) entry which is preliminary data.</text>
</comment>
<keyword evidence="4" id="KW-1185">Reference proteome</keyword>
<evidence type="ECO:0000256" key="1">
    <source>
        <dbReference type="PROSITE-ProRule" id="PRU00169"/>
    </source>
</evidence>
<evidence type="ECO:0000313" key="4">
    <source>
        <dbReference type="Proteomes" id="UP000179769"/>
    </source>
</evidence>
<dbReference type="SUPFAM" id="SSF52172">
    <property type="entry name" value="CheY-like"/>
    <property type="match status" value="1"/>
</dbReference>
<dbReference type="InterPro" id="IPR011006">
    <property type="entry name" value="CheY-like_superfamily"/>
</dbReference>
<dbReference type="Proteomes" id="UP000179769">
    <property type="component" value="Unassembled WGS sequence"/>
</dbReference>
<organism evidence="3 4">
    <name type="scientific">Parafrankia soli</name>
    <dbReference type="NCBI Taxonomy" id="2599596"/>
    <lineage>
        <taxon>Bacteria</taxon>
        <taxon>Bacillati</taxon>
        <taxon>Actinomycetota</taxon>
        <taxon>Actinomycetes</taxon>
        <taxon>Frankiales</taxon>
        <taxon>Frankiaceae</taxon>
        <taxon>Parafrankia</taxon>
    </lineage>
</organism>
<feature type="modified residue" description="4-aspartylphosphate" evidence="1">
    <location>
        <position position="58"/>
    </location>
</feature>
<protein>
    <recommendedName>
        <fullName evidence="2">Response regulatory domain-containing protein</fullName>
    </recommendedName>
</protein>
<feature type="domain" description="Response regulatory" evidence="2">
    <location>
        <begin position="3"/>
        <end position="122"/>
    </location>
</feature>
<dbReference type="PROSITE" id="PS50110">
    <property type="entry name" value="RESPONSE_REGULATORY"/>
    <property type="match status" value="1"/>
</dbReference>
<dbReference type="EMBL" id="MAXA01000114">
    <property type="protein sequence ID" value="OHV36846.1"/>
    <property type="molecule type" value="Genomic_DNA"/>
</dbReference>
<reference evidence="4" key="1">
    <citation type="submission" date="2016-07" db="EMBL/GenBank/DDBJ databases">
        <title>Frankia sp. NRRL B-16219 Genome sequencing.</title>
        <authorList>
            <person name="Ghodhbane-Gtari F."/>
            <person name="Swanson E."/>
            <person name="Gueddou A."/>
            <person name="Louati M."/>
            <person name="Nouioui I."/>
            <person name="Hezbri K."/>
            <person name="Abebe-Akele F."/>
            <person name="Simpson S."/>
            <person name="Morris K."/>
            <person name="Thomas K."/>
            <person name="Gtari M."/>
            <person name="Tisa L.S."/>
        </authorList>
    </citation>
    <scope>NUCLEOTIDE SEQUENCE [LARGE SCALE GENOMIC DNA]</scope>
    <source>
        <strain evidence="4">NRRL B-16219</strain>
    </source>
</reference>
<sequence>MSTVLVYASKADVRERVLAALGRRPAPDLDELELVEVSDAETLIDAIDHSEADLCILDAEATPSGGMGLARQLKNEVADCPPMLLLVARRDDRWLATWSQADAVVGHPIDPGELTDAVVGLLRARAGGVAVRRPVVNVRHH</sequence>
<dbReference type="InterPro" id="IPR001789">
    <property type="entry name" value="Sig_transdc_resp-reg_receiver"/>
</dbReference>
<gene>
    <name evidence="3" type="ORF">BBK14_14730</name>
</gene>